<dbReference type="SUPFAM" id="SSF48452">
    <property type="entry name" value="TPR-like"/>
    <property type="match status" value="1"/>
</dbReference>
<dbReference type="GeneID" id="45427327"/>
<keyword evidence="4 6" id="KW-0238">DNA-binding</keyword>
<evidence type="ECO:0000256" key="5">
    <source>
        <dbReference type="ARBA" id="ARBA00023163"/>
    </source>
</evidence>
<gene>
    <name evidence="9" type="primary">embR2</name>
    <name evidence="9" type="ordered locus">BCG_3395</name>
</gene>
<dbReference type="Gene3D" id="1.25.40.10">
    <property type="entry name" value="Tetratricopeptide repeat domain"/>
    <property type="match status" value="1"/>
</dbReference>
<feature type="DNA-binding region" description="OmpR/PhoB-type" evidence="6">
    <location>
        <begin position="1"/>
        <end position="100"/>
    </location>
</feature>
<dbReference type="SMART" id="SM00862">
    <property type="entry name" value="Trans_reg_C"/>
    <property type="match status" value="1"/>
</dbReference>
<dbReference type="PROSITE" id="PS51755">
    <property type="entry name" value="OMPR_PHOB"/>
    <property type="match status" value="1"/>
</dbReference>
<dbReference type="Gene3D" id="1.10.10.10">
    <property type="entry name" value="Winged helix-like DNA-binding domain superfamily/Winged helix DNA-binding domain"/>
    <property type="match status" value="1"/>
</dbReference>
<comment type="similarity">
    <text evidence="1">Belongs to the AfsR/DnrI/RedD regulatory family.</text>
</comment>
<evidence type="ECO:0000259" key="7">
    <source>
        <dbReference type="PROSITE" id="PS50006"/>
    </source>
</evidence>
<evidence type="ECO:0000256" key="1">
    <source>
        <dbReference type="ARBA" id="ARBA00005820"/>
    </source>
</evidence>
<evidence type="ECO:0000313" key="9">
    <source>
        <dbReference type="EMBL" id="CAL73384.1"/>
    </source>
</evidence>
<dbReference type="FunFam" id="1.10.10.10:FF:000528">
    <property type="entry name" value="Transcriptional regulatory protein EmbR"/>
    <property type="match status" value="1"/>
</dbReference>
<dbReference type="GO" id="GO:0000160">
    <property type="term" value="P:phosphorelay signal transduction system"/>
    <property type="evidence" value="ECO:0007669"/>
    <property type="project" value="InterPro"/>
</dbReference>
<dbReference type="InterPro" id="IPR011990">
    <property type="entry name" value="TPR-like_helical_dom_sf"/>
</dbReference>
<feature type="domain" description="FHA" evidence="7">
    <location>
        <begin position="302"/>
        <end position="351"/>
    </location>
</feature>
<dbReference type="SMART" id="SM01043">
    <property type="entry name" value="BTAD"/>
    <property type="match status" value="1"/>
</dbReference>
<dbReference type="FunFam" id="1.25.40.10:FF:000222">
    <property type="entry name" value="SARP family transcriptional regulator"/>
    <property type="match status" value="1"/>
</dbReference>
<dbReference type="Gene3D" id="2.60.200.20">
    <property type="match status" value="1"/>
</dbReference>
<dbReference type="InterPro" id="IPR000253">
    <property type="entry name" value="FHA_dom"/>
</dbReference>
<dbReference type="InterPro" id="IPR016032">
    <property type="entry name" value="Sig_transdc_resp-reg_C-effctor"/>
</dbReference>
<dbReference type="EMBL" id="AM408590">
    <property type="protein sequence ID" value="CAL73384.1"/>
    <property type="molecule type" value="Genomic_DNA"/>
</dbReference>
<dbReference type="InterPro" id="IPR001867">
    <property type="entry name" value="OmpR/PhoB-type_DNA-bd"/>
</dbReference>
<keyword evidence="3" id="KW-0805">Transcription regulation</keyword>
<evidence type="ECO:0000313" key="10">
    <source>
        <dbReference type="Proteomes" id="UP000001472"/>
    </source>
</evidence>
<sequence length="381" mass="41790">MARNELRFGILGPLEISAGFRSLPLGTPKQRAVLATLIIHRNRPVGIDSLIDAAWEQDRPEGSRATVYTYVSNLRRLVSTTGADSHSILASAPPGYRLAVADNQYDVARFISQRSAGLRAAAAGSFEQASDHLSAALAEWRGPVLDDLREFSFVTRLANSLVEDKIIAHTALAEAEIACGRADSVISELEELILEHPYHEALWRQLIAAYYVSERQSDALDAYRRLKTSLAEDLGVDPGPKVRTLYEQVLRQQALDTRVVVQAAAGDIIRALEHSPGMTDRSPRAAIRDAAGHRSPLGRLPLRIGRSKSNDMVLPDGKVSPYHAVIVNTGESFMITDLRSVNGVYVRGRRIATTATLNDGDHIRIGDHELTFEVIPHESGR</sequence>
<dbReference type="Pfam" id="PF03704">
    <property type="entry name" value="BTAD"/>
    <property type="match status" value="1"/>
</dbReference>
<feature type="domain" description="OmpR/PhoB-type" evidence="8">
    <location>
        <begin position="1"/>
        <end position="100"/>
    </location>
</feature>
<keyword evidence="5" id="KW-0804">Transcription</keyword>
<dbReference type="CDD" id="cd15831">
    <property type="entry name" value="BTAD"/>
    <property type="match status" value="1"/>
</dbReference>
<dbReference type="SUPFAM" id="SSF46894">
    <property type="entry name" value="C-terminal effector domain of the bipartite response regulators"/>
    <property type="match status" value="1"/>
</dbReference>
<dbReference type="PROSITE" id="PS50006">
    <property type="entry name" value="FHA_DOMAIN"/>
    <property type="match status" value="1"/>
</dbReference>
<evidence type="ECO:0000256" key="2">
    <source>
        <dbReference type="ARBA" id="ARBA00022553"/>
    </source>
</evidence>
<name>A0A0H3M8R4_MYCBP</name>
<accession>A0A0H3M8R4</accession>
<evidence type="ECO:0000256" key="6">
    <source>
        <dbReference type="PROSITE-ProRule" id="PRU01091"/>
    </source>
</evidence>
<dbReference type="GO" id="GO:0006355">
    <property type="term" value="P:regulation of DNA-templated transcription"/>
    <property type="evidence" value="ECO:0007669"/>
    <property type="project" value="InterPro"/>
</dbReference>
<dbReference type="PANTHER" id="PTHR35807">
    <property type="entry name" value="TRANSCRIPTIONAL REGULATOR REDD-RELATED"/>
    <property type="match status" value="1"/>
</dbReference>
<dbReference type="GO" id="GO:0003677">
    <property type="term" value="F:DNA binding"/>
    <property type="evidence" value="ECO:0007669"/>
    <property type="project" value="UniProtKB-UniRule"/>
</dbReference>
<dbReference type="Pfam" id="PF00498">
    <property type="entry name" value="FHA"/>
    <property type="match status" value="1"/>
</dbReference>
<organism evidence="9 10">
    <name type="scientific">Mycobacterium bovis (strain BCG / Pasteur 1173P2)</name>
    <dbReference type="NCBI Taxonomy" id="410289"/>
    <lineage>
        <taxon>Bacteria</taxon>
        <taxon>Bacillati</taxon>
        <taxon>Actinomycetota</taxon>
        <taxon>Actinomycetes</taxon>
        <taxon>Mycobacteriales</taxon>
        <taxon>Mycobacteriaceae</taxon>
        <taxon>Mycobacterium</taxon>
        <taxon>Mycobacterium tuberculosis complex</taxon>
    </lineage>
</organism>
<dbReference type="Proteomes" id="UP000001472">
    <property type="component" value="Chromosome"/>
</dbReference>
<dbReference type="CDD" id="cd00060">
    <property type="entry name" value="FHA"/>
    <property type="match status" value="1"/>
</dbReference>
<dbReference type="InterPro" id="IPR008984">
    <property type="entry name" value="SMAD_FHA_dom_sf"/>
</dbReference>
<dbReference type="SMR" id="A0A0H3M8R4"/>
<dbReference type="InterPro" id="IPR005158">
    <property type="entry name" value="BTAD"/>
</dbReference>
<dbReference type="PANTHER" id="PTHR35807:SF1">
    <property type="entry name" value="TRANSCRIPTIONAL REGULATOR REDD"/>
    <property type="match status" value="1"/>
</dbReference>
<dbReference type="Pfam" id="PF00486">
    <property type="entry name" value="Trans_reg_C"/>
    <property type="match status" value="1"/>
</dbReference>
<reference evidence="9 10" key="1">
    <citation type="journal article" date="2007" name="Proc. Natl. Acad. Sci. U.S.A.">
        <title>Genome plasticity of BCG and impact on vaccine efficacy.</title>
        <authorList>
            <person name="Brosch R."/>
            <person name="Gordon S.V."/>
            <person name="Garnier T."/>
            <person name="Eiglmeier K."/>
            <person name="Frigui W."/>
            <person name="Valenti P."/>
            <person name="Dos Santos S."/>
            <person name="Duthoy S."/>
            <person name="Lacroix C."/>
            <person name="Garcia-Pelayo C."/>
            <person name="Inwald J.K."/>
            <person name="Golby P."/>
            <person name="Garcia J.N."/>
            <person name="Hewinson R.G."/>
            <person name="Behr M.A."/>
            <person name="Quail M.A."/>
            <person name="Churcher C."/>
            <person name="Barrell B.G."/>
            <person name="Parkhill J."/>
            <person name="Cole S.T."/>
        </authorList>
    </citation>
    <scope>NUCLEOTIDE SEQUENCE [LARGE SCALE GENOMIC DNA]</scope>
    <source>
        <strain evidence="10">BCG / Pasteur 1173P2</strain>
    </source>
</reference>
<dbReference type="InterPro" id="IPR036388">
    <property type="entry name" value="WH-like_DNA-bd_sf"/>
</dbReference>
<evidence type="ECO:0000259" key="8">
    <source>
        <dbReference type="PROSITE" id="PS51755"/>
    </source>
</evidence>
<keyword evidence="2" id="KW-0597">Phosphoprotein</keyword>
<dbReference type="AlphaFoldDB" id="A0A0H3M8R4"/>
<dbReference type="HOGENOM" id="CLU_004665_0_3_11"/>
<dbReference type="InterPro" id="IPR051677">
    <property type="entry name" value="AfsR-DnrI-RedD_regulator"/>
</dbReference>
<dbReference type="SMART" id="SM00240">
    <property type="entry name" value="FHA"/>
    <property type="match status" value="1"/>
</dbReference>
<dbReference type="KEGG" id="mbb:BCG_3395"/>
<evidence type="ECO:0000256" key="4">
    <source>
        <dbReference type="ARBA" id="ARBA00023125"/>
    </source>
</evidence>
<protein>
    <submittedName>
        <fullName evidence="9">Possible transcriptional regulatory protein embR2</fullName>
    </submittedName>
</protein>
<dbReference type="RefSeq" id="WP_003417299.1">
    <property type="nucleotide sequence ID" value="NC_008769.1"/>
</dbReference>
<proteinExistence type="inferred from homology"/>
<evidence type="ECO:0000256" key="3">
    <source>
        <dbReference type="ARBA" id="ARBA00023015"/>
    </source>
</evidence>
<dbReference type="SUPFAM" id="SSF49879">
    <property type="entry name" value="SMAD/FHA domain"/>
    <property type="match status" value="1"/>
</dbReference>